<dbReference type="Pfam" id="PF02641">
    <property type="entry name" value="DUF190"/>
    <property type="match status" value="1"/>
</dbReference>
<dbReference type="Proteomes" id="UP000198725">
    <property type="component" value="Unassembled WGS sequence"/>
</dbReference>
<organism evidence="2 3">
    <name type="scientific">Rhodanobacter glycinis</name>
    <dbReference type="NCBI Taxonomy" id="582702"/>
    <lineage>
        <taxon>Bacteria</taxon>
        <taxon>Pseudomonadati</taxon>
        <taxon>Pseudomonadota</taxon>
        <taxon>Gammaproteobacteria</taxon>
        <taxon>Lysobacterales</taxon>
        <taxon>Rhodanobacteraceae</taxon>
        <taxon>Rhodanobacter</taxon>
    </lineage>
</organism>
<gene>
    <name evidence="2" type="ORF">SAMN05192579_10946</name>
</gene>
<accession>A0A1I4DKR6</accession>
<keyword evidence="3" id="KW-1185">Reference proteome</keyword>
<evidence type="ECO:0000313" key="2">
    <source>
        <dbReference type="EMBL" id="SFK92626.1"/>
    </source>
</evidence>
<dbReference type="EMBL" id="FOSR01000009">
    <property type="protein sequence ID" value="SFK92626.1"/>
    <property type="molecule type" value="Genomic_DNA"/>
</dbReference>
<dbReference type="AlphaFoldDB" id="A0A1I4DKR6"/>
<dbReference type="InterPro" id="IPR015867">
    <property type="entry name" value="N-reg_PII/ATP_PRibTrfase_C"/>
</dbReference>
<comment type="similarity">
    <text evidence="1">Belongs to the UPF0166 family.</text>
</comment>
<protein>
    <submittedName>
        <fullName evidence="2">PII-like signaling protein</fullName>
    </submittedName>
</protein>
<dbReference type="PANTHER" id="PTHR35983:SF1">
    <property type="entry name" value="UPF0166 PROTEIN TM_0021"/>
    <property type="match status" value="1"/>
</dbReference>
<dbReference type="SUPFAM" id="SSF54913">
    <property type="entry name" value="GlnB-like"/>
    <property type="match status" value="1"/>
</dbReference>
<dbReference type="PANTHER" id="PTHR35983">
    <property type="entry name" value="UPF0166 PROTEIN TM_0021"/>
    <property type="match status" value="1"/>
</dbReference>
<dbReference type="InterPro" id="IPR011322">
    <property type="entry name" value="N-reg_PII-like_a/b"/>
</dbReference>
<evidence type="ECO:0000256" key="1">
    <source>
        <dbReference type="ARBA" id="ARBA00010554"/>
    </source>
</evidence>
<dbReference type="Gene3D" id="3.30.70.120">
    <property type="match status" value="1"/>
</dbReference>
<proteinExistence type="inferred from homology"/>
<name>A0A1I4DKR6_9GAMM</name>
<reference evidence="3" key="1">
    <citation type="submission" date="2016-10" db="EMBL/GenBank/DDBJ databases">
        <authorList>
            <person name="Varghese N."/>
            <person name="Submissions S."/>
        </authorList>
    </citation>
    <scope>NUCLEOTIDE SEQUENCE [LARGE SCALE GENOMIC DNA]</scope>
    <source>
        <strain evidence="3">MO64</strain>
    </source>
</reference>
<dbReference type="InterPro" id="IPR003793">
    <property type="entry name" value="UPF0166"/>
</dbReference>
<dbReference type="RefSeq" id="WP_008210864.1">
    <property type="nucleotide sequence ID" value="NZ_FOSR01000009.1"/>
</dbReference>
<sequence>MTRENLIDGVHLRFYTHAHTKHDGMLLSEWLLEQAKRHKLGGGSVFRAVAGFGRHGVLHEEAFFELAGDLPVKVEFLLHESEAETLLQLVREAGVELVYARMPIRFGVLGKET</sequence>
<evidence type="ECO:0000313" key="3">
    <source>
        <dbReference type="Proteomes" id="UP000198725"/>
    </source>
</evidence>